<dbReference type="GO" id="GO:0006869">
    <property type="term" value="P:lipid transport"/>
    <property type="evidence" value="ECO:0007669"/>
    <property type="project" value="UniProtKB-UniRule"/>
</dbReference>
<dbReference type="GO" id="GO:0048193">
    <property type="term" value="P:Golgi vesicle transport"/>
    <property type="evidence" value="ECO:0007669"/>
    <property type="project" value="TreeGrafter"/>
</dbReference>
<sequence length="444" mass="47695">MSYLSWRYGILDSSVECSRRGGNVELDLLGTSRTYRTYSSGLLQAAPKTASSFQLSLSINIRIPSVVSPPTRHPRAGDIPHTIQVIDGSAINAVAAAMSTIASPRDPSTPLARRMNSSQPVTVTTPTSSTRPSLDLPASASGSPNPNAAAGSGSTAAPPNKRATRAALREYYNIRKAAATGASSSGPGTPTVEVTDAPFDGVFGGAAGAGATGGGGDMMTATSELDSAGFDAAAWVARTLQTSSLTELLRAYARVLGEMRALDAEKKALVYDNYSKLISATETIRRMRSTMDPLNPMASTLDLVVAKIYEQANGMREEMRREVPRPPRDSLQQEEKTSSERTEEEEGEGGEQDAKRQQMAAVERRRRTRELVLGVLEVPEMVRRLVQDGREEEAKREWELPRRLLERWREKGLGGDDVVALLEEGDAVLSGRVSLEQNSAASAT</sequence>
<keyword evidence="2" id="KW-0333">Golgi apparatus</keyword>
<dbReference type="PANTHER" id="PTHR15954:SF4">
    <property type="entry name" value="VACUOLAR PROTEIN SORTING-ASSOCIATED PROTEIN 51 HOMOLOG"/>
    <property type="match status" value="1"/>
</dbReference>
<dbReference type="Proteomes" id="UP001287356">
    <property type="component" value="Unassembled WGS sequence"/>
</dbReference>
<keyword evidence="2" id="KW-0813">Transport</keyword>
<dbReference type="AlphaFoldDB" id="A0AAE0NAD5"/>
<accession>A0AAE0NAD5</accession>
<evidence type="ECO:0000256" key="3">
    <source>
        <dbReference type="SAM" id="MobiDB-lite"/>
    </source>
</evidence>
<gene>
    <name evidence="4" type="ORF">B0T24DRAFT_700453</name>
</gene>
<evidence type="ECO:0000313" key="4">
    <source>
        <dbReference type="EMBL" id="KAK3376692.1"/>
    </source>
</evidence>
<comment type="similarity">
    <text evidence="1 2">Belongs to the VPS51 family.</text>
</comment>
<organism evidence="4 5">
    <name type="scientific">Lasiosphaeria ovina</name>
    <dbReference type="NCBI Taxonomy" id="92902"/>
    <lineage>
        <taxon>Eukaryota</taxon>
        <taxon>Fungi</taxon>
        <taxon>Dikarya</taxon>
        <taxon>Ascomycota</taxon>
        <taxon>Pezizomycotina</taxon>
        <taxon>Sordariomycetes</taxon>
        <taxon>Sordariomycetidae</taxon>
        <taxon>Sordariales</taxon>
        <taxon>Lasiosphaeriaceae</taxon>
        <taxon>Lasiosphaeria</taxon>
    </lineage>
</organism>
<dbReference type="InterPro" id="IPR014812">
    <property type="entry name" value="Vps51"/>
</dbReference>
<dbReference type="GO" id="GO:0007030">
    <property type="term" value="P:Golgi organization"/>
    <property type="evidence" value="ECO:0007669"/>
    <property type="project" value="UniProtKB-UniRule"/>
</dbReference>
<comment type="function">
    <text evidence="2">Acts as component of the GARP complex that is involved in retrograde transport from early and late endosomes to the trans-Golgi network (TGN).</text>
</comment>
<keyword evidence="5" id="KW-1185">Reference proteome</keyword>
<name>A0AAE0NAD5_9PEZI</name>
<evidence type="ECO:0000313" key="5">
    <source>
        <dbReference type="Proteomes" id="UP001287356"/>
    </source>
</evidence>
<dbReference type="GO" id="GO:0000938">
    <property type="term" value="C:GARP complex"/>
    <property type="evidence" value="ECO:0007669"/>
    <property type="project" value="UniProtKB-UniRule"/>
</dbReference>
<keyword evidence="2" id="KW-0653">Protein transport</keyword>
<feature type="region of interest" description="Disordered" evidence="3">
    <location>
        <begin position="102"/>
        <end position="163"/>
    </location>
</feature>
<comment type="caution">
    <text evidence="4">The sequence shown here is derived from an EMBL/GenBank/DDBJ whole genome shotgun (WGS) entry which is preliminary data.</text>
</comment>
<protein>
    <recommendedName>
        <fullName evidence="2">Vacuolar protein sorting-associated protein 51 homolog</fullName>
    </recommendedName>
</protein>
<feature type="compositionally biased region" description="Low complexity" evidence="3">
    <location>
        <begin position="117"/>
        <end position="160"/>
    </location>
</feature>
<comment type="subcellular location">
    <subcellularLocation>
        <location evidence="2">Golgi apparatus</location>
        <location evidence="2">trans-Golgi network</location>
    </subcellularLocation>
</comment>
<evidence type="ECO:0000256" key="2">
    <source>
        <dbReference type="RuleBase" id="RU368010"/>
    </source>
</evidence>
<dbReference type="GO" id="GO:0005829">
    <property type="term" value="C:cytosol"/>
    <property type="evidence" value="ECO:0007669"/>
    <property type="project" value="GOC"/>
</dbReference>
<dbReference type="GO" id="GO:1990745">
    <property type="term" value="C:EARP complex"/>
    <property type="evidence" value="ECO:0007669"/>
    <property type="project" value="TreeGrafter"/>
</dbReference>
<dbReference type="Pfam" id="PF08700">
    <property type="entry name" value="VPS51_Exo84_N"/>
    <property type="match status" value="1"/>
</dbReference>
<feature type="compositionally biased region" description="Basic and acidic residues" evidence="3">
    <location>
        <begin position="315"/>
        <end position="341"/>
    </location>
</feature>
<dbReference type="GO" id="GO:0016020">
    <property type="term" value="C:membrane"/>
    <property type="evidence" value="ECO:0007669"/>
    <property type="project" value="TreeGrafter"/>
</dbReference>
<dbReference type="EMBL" id="JAULSN010000003">
    <property type="protein sequence ID" value="KAK3376692.1"/>
    <property type="molecule type" value="Genomic_DNA"/>
</dbReference>
<feature type="region of interest" description="Disordered" evidence="3">
    <location>
        <begin position="315"/>
        <end position="363"/>
    </location>
</feature>
<feature type="compositionally biased region" description="Acidic residues" evidence="3">
    <location>
        <begin position="342"/>
        <end position="351"/>
    </location>
</feature>
<dbReference type="GO" id="GO:0015031">
    <property type="term" value="P:protein transport"/>
    <property type="evidence" value="ECO:0007669"/>
    <property type="project" value="UniProtKB-UniRule"/>
</dbReference>
<reference evidence="4" key="2">
    <citation type="submission" date="2023-06" db="EMBL/GenBank/DDBJ databases">
        <authorList>
            <consortium name="Lawrence Berkeley National Laboratory"/>
            <person name="Haridas S."/>
            <person name="Hensen N."/>
            <person name="Bonometti L."/>
            <person name="Westerberg I."/>
            <person name="Brannstrom I.O."/>
            <person name="Guillou S."/>
            <person name="Cros-Aarteil S."/>
            <person name="Calhoun S."/>
            <person name="Kuo A."/>
            <person name="Mondo S."/>
            <person name="Pangilinan J."/>
            <person name="Riley R."/>
            <person name="Labutti K."/>
            <person name="Andreopoulos B."/>
            <person name="Lipzen A."/>
            <person name="Chen C."/>
            <person name="Yanf M."/>
            <person name="Daum C."/>
            <person name="Ng V."/>
            <person name="Clum A."/>
            <person name="Steindorff A."/>
            <person name="Ohm R."/>
            <person name="Martin F."/>
            <person name="Silar P."/>
            <person name="Natvig D."/>
            <person name="Lalanne C."/>
            <person name="Gautier V."/>
            <person name="Ament-Velasquez S.L."/>
            <person name="Kruys A."/>
            <person name="Hutchinson M.I."/>
            <person name="Powell A.J."/>
            <person name="Barry K."/>
            <person name="Miller A.N."/>
            <person name="Grigoriev I.V."/>
            <person name="Debuchy R."/>
            <person name="Gladieux P."/>
            <person name="Thoren M.H."/>
            <person name="Johannesson H."/>
        </authorList>
    </citation>
    <scope>NUCLEOTIDE SEQUENCE</scope>
    <source>
        <strain evidence="4">CBS 958.72</strain>
    </source>
</reference>
<evidence type="ECO:0000256" key="1">
    <source>
        <dbReference type="ARBA" id="ARBA00006080"/>
    </source>
</evidence>
<dbReference type="GO" id="GO:0032456">
    <property type="term" value="P:endocytic recycling"/>
    <property type="evidence" value="ECO:0007669"/>
    <property type="project" value="TreeGrafter"/>
</dbReference>
<reference evidence="4" key="1">
    <citation type="journal article" date="2023" name="Mol. Phylogenet. Evol.">
        <title>Genome-scale phylogeny and comparative genomics of the fungal order Sordariales.</title>
        <authorList>
            <person name="Hensen N."/>
            <person name="Bonometti L."/>
            <person name="Westerberg I."/>
            <person name="Brannstrom I.O."/>
            <person name="Guillou S."/>
            <person name="Cros-Aarteil S."/>
            <person name="Calhoun S."/>
            <person name="Haridas S."/>
            <person name="Kuo A."/>
            <person name="Mondo S."/>
            <person name="Pangilinan J."/>
            <person name="Riley R."/>
            <person name="LaButti K."/>
            <person name="Andreopoulos B."/>
            <person name="Lipzen A."/>
            <person name="Chen C."/>
            <person name="Yan M."/>
            <person name="Daum C."/>
            <person name="Ng V."/>
            <person name="Clum A."/>
            <person name="Steindorff A."/>
            <person name="Ohm R.A."/>
            <person name="Martin F."/>
            <person name="Silar P."/>
            <person name="Natvig D.O."/>
            <person name="Lalanne C."/>
            <person name="Gautier V."/>
            <person name="Ament-Velasquez S.L."/>
            <person name="Kruys A."/>
            <person name="Hutchinson M.I."/>
            <person name="Powell A.J."/>
            <person name="Barry K."/>
            <person name="Miller A.N."/>
            <person name="Grigoriev I.V."/>
            <person name="Debuchy R."/>
            <person name="Gladieux P."/>
            <person name="Hiltunen Thoren M."/>
            <person name="Johannesson H."/>
        </authorList>
    </citation>
    <scope>NUCLEOTIDE SEQUENCE</scope>
    <source>
        <strain evidence="4">CBS 958.72</strain>
    </source>
</reference>
<proteinExistence type="inferred from homology"/>
<dbReference type="PANTHER" id="PTHR15954">
    <property type="entry name" value="VACUOLAR PROTEIN SORTING-ASSOCIATED PROTEIN 51 HOMOLOG"/>
    <property type="match status" value="1"/>
</dbReference>
<keyword evidence="2" id="KW-0445">Lipid transport</keyword>
<dbReference type="GO" id="GO:0042147">
    <property type="term" value="P:retrograde transport, endosome to Golgi"/>
    <property type="evidence" value="ECO:0007669"/>
    <property type="project" value="UniProtKB-UniRule"/>
</dbReference>
<comment type="subunit">
    <text evidence="2">Component of the Golgi-associated retrograde protein (GARP) complex.</text>
</comment>